<dbReference type="GO" id="GO:0005643">
    <property type="term" value="C:nuclear pore"/>
    <property type="evidence" value="ECO:0007669"/>
    <property type="project" value="TreeGrafter"/>
</dbReference>
<dbReference type="GO" id="GO:0006611">
    <property type="term" value="P:protein export from nucleus"/>
    <property type="evidence" value="ECO:0007669"/>
    <property type="project" value="TreeGrafter"/>
</dbReference>
<keyword evidence="5" id="KW-0963">Cytoplasm</keyword>
<dbReference type="GO" id="GO:0005737">
    <property type="term" value="C:cytoplasm"/>
    <property type="evidence" value="ECO:0007669"/>
    <property type="project" value="UniProtKB-SubCell"/>
</dbReference>
<dbReference type="InterPro" id="IPR044189">
    <property type="entry name" value="XPO4/7-like"/>
</dbReference>
<name>A0A5B7H4M2_PORTR</name>
<dbReference type="PANTHER" id="PTHR12596">
    <property type="entry name" value="EXPORTIN 4,7-RELATED"/>
    <property type="match status" value="1"/>
</dbReference>
<reference evidence="8 9" key="1">
    <citation type="submission" date="2019-05" db="EMBL/GenBank/DDBJ databases">
        <title>Another draft genome of Portunus trituberculatus and its Hox gene families provides insights of decapod evolution.</title>
        <authorList>
            <person name="Jeong J.-H."/>
            <person name="Song I."/>
            <person name="Kim S."/>
            <person name="Choi T."/>
            <person name="Kim D."/>
            <person name="Ryu S."/>
            <person name="Kim W."/>
        </authorList>
    </citation>
    <scope>NUCLEOTIDE SEQUENCE [LARGE SCALE GENOMIC DNA]</scope>
    <source>
        <tissue evidence="8">Muscle</tissue>
    </source>
</reference>
<protein>
    <submittedName>
        <fullName evidence="8">Exportin-4</fullName>
    </submittedName>
</protein>
<dbReference type="AlphaFoldDB" id="A0A5B7H4M2"/>
<evidence type="ECO:0000313" key="9">
    <source>
        <dbReference type="Proteomes" id="UP000324222"/>
    </source>
</evidence>
<comment type="similarity">
    <text evidence="3">Belongs to the exportin family.</text>
</comment>
<sequence length="225" mass="25036">MVMRLCETESQALKANLGHLLSPEVSSSLMWFLRRFCLSYLSPDESFYTEASSFCSIPLSSSSLPHPLSVALTSAFGRDSEGAAWTLNYLLSVVEQMLRLRSAEPNLVEDTVNLLVTMVDSKERGQYLVKTEGLMELVALQHSGTLGALSSMAQRGLMQGLVMCAAAIGDPDARTQFWSHVLDPPVTSFKQLMASETFTKQYQQEDLKKQVLYHIDNFIGKNNKE</sequence>
<evidence type="ECO:0000256" key="2">
    <source>
        <dbReference type="ARBA" id="ARBA00004496"/>
    </source>
</evidence>
<evidence type="ECO:0000256" key="3">
    <source>
        <dbReference type="ARBA" id="ARBA00009466"/>
    </source>
</evidence>
<dbReference type="OrthoDB" id="5548448at2759"/>
<evidence type="ECO:0000256" key="5">
    <source>
        <dbReference type="ARBA" id="ARBA00022490"/>
    </source>
</evidence>
<organism evidence="8 9">
    <name type="scientific">Portunus trituberculatus</name>
    <name type="common">Swimming crab</name>
    <name type="synonym">Neptunus trituberculatus</name>
    <dbReference type="NCBI Taxonomy" id="210409"/>
    <lineage>
        <taxon>Eukaryota</taxon>
        <taxon>Metazoa</taxon>
        <taxon>Ecdysozoa</taxon>
        <taxon>Arthropoda</taxon>
        <taxon>Crustacea</taxon>
        <taxon>Multicrustacea</taxon>
        <taxon>Malacostraca</taxon>
        <taxon>Eumalacostraca</taxon>
        <taxon>Eucarida</taxon>
        <taxon>Decapoda</taxon>
        <taxon>Pleocyemata</taxon>
        <taxon>Brachyura</taxon>
        <taxon>Eubrachyura</taxon>
        <taxon>Portunoidea</taxon>
        <taxon>Portunidae</taxon>
        <taxon>Portuninae</taxon>
        <taxon>Portunus</taxon>
    </lineage>
</organism>
<dbReference type="PANTHER" id="PTHR12596:SF1">
    <property type="entry name" value="EXPORTIN-4"/>
    <property type="match status" value="1"/>
</dbReference>
<evidence type="ECO:0000256" key="7">
    <source>
        <dbReference type="ARBA" id="ARBA00023242"/>
    </source>
</evidence>
<evidence type="ECO:0000256" key="6">
    <source>
        <dbReference type="ARBA" id="ARBA00022927"/>
    </source>
</evidence>
<comment type="subcellular location">
    <subcellularLocation>
        <location evidence="2">Cytoplasm</location>
    </subcellularLocation>
    <subcellularLocation>
        <location evidence="1">Nucleus</location>
    </subcellularLocation>
</comment>
<accession>A0A5B7H4M2</accession>
<evidence type="ECO:0000313" key="8">
    <source>
        <dbReference type="EMBL" id="MPC64078.1"/>
    </source>
</evidence>
<keyword evidence="9" id="KW-1185">Reference proteome</keyword>
<keyword evidence="4" id="KW-0813">Transport</keyword>
<keyword evidence="6" id="KW-0653">Protein transport</keyword>
<keyword evidence="7" id="KW-0539">Nucleus</keyword>
<gene>
    <name evidence="8" type="primary">Xpo4</name>
    <name evidence="8" type="ORF">E2C01_058188</name>
</gene>
<dbReference type="GO" id="GO:0005049">
    <property type="term" value="F:nuclear export signal receptor activity"/>
    <property type="evidence" value="ECO:0007669"/>
    <property type="project" value="InterPro"/>
</dbReference>
<evidence type="ECO:0000256" key="4">
    <source>
        <dbReference type="ARBA" id="ARBA00022448"/>
    </source>
</evidence>
<evidence type="ECO:0000256" key="1">
    <source>
        <dbReference type="ARBA" id="ARBA00004123"/>
    </source>
</evidence>
<proteinExistence type="inferred from homology"/>
<dbReference type="Proteomes" id="UP000324222">
    <property type="component" value="Unassembled WGS sequence"/>
</dbReference>
<comment type="caution">
    <text evidence="8">The sequence shown here is derived from an EMBL/GenBank/DDBJ whole genome shotgun (WGS) entry which is preliminary data.</text>
</comment>
<dbReference type="EMBL" id="VSRR010021613">
    <property type="protein sequence ID" value="MPC64078.1"/>
    <property type="molecule type" value="Genomic_DNA"/>
</dbReference>